<dbReference type="InterPro" id="IPR036412">
    <property type="entry name" value="HAD-like_sf"/>
</dbReference>
<proteinExistence type="predicted"/>
<dbReference type="SUPFAM" id="SSF56784">
    <property type="entry name" value="HAD-like"/>
    <property type="match status" value="1"/>
</dbReference>
<dbReference type="PANTHER" id="PTHR18901:SF38">
    <property type="entry name" value="PSEUDOURIDINE-5'-PHOSPHATASE"/>
    <property type="match status" value="1"/>
</dbReference>
<dbReference type="InterPro" id="IPR023198">
    <property type="entry name" value="PGP-like_dom2"/>
</dbReference>
<dbReference type="OrthoDB" id="40579at2759"/>
<dbReference type="Gene3D" id="3.40.50.1000">
    <property type="entry name" value="HAD superfamily/HAD-like"/>
    <property type="match status" value="1"/>
</dbReference>
<dbReference type="Proteomes" id="UP000612055">
    <property type="component" value="Unassembled WGS sequence"/>
</dbReference>
<dbReference type="GO" id="GO:0016791">
    <property type="term" value="F:phosphatase activity"/>
    <property type="evidence" value="ECO:0007669"/>
    <property type="project" value="TreeGrafter"/>
</dbReference>
<keyword evidence="2" id="KW-1185">Reference proteome</keyword>
<dbReference type="Pfam" id="PF00702">
    <property type="entry name" value="Hydrolase"/>
    <property type="match status" value="1"/>
</dbReference>
<accession>A0A836BXI7</accession>
<dbReference type="SFLD" id="SFLDS00003">
    <property type="entry name" value="Haloacid_Dehalogenase"/>
    <property type="match status" value="1"/>
</dbReference>
<dbReference type="EMBL" id="JAEHOE010000055">
    <property type="protein sequence ID" value="KAG2491263.1"/>
    <property type="molecule type" value="Genomic_DNA"/>
</dbReference>
<sequence length="251" mass="26390">MAAATDAAGFPQGTGVPPGIKITHVLFDMDGLLLDTEGAYTIAQEKVLAPLGKAFTWELKAGMMGRGALEAAEWLLGRLGVGPEQMTPQQFLDQRGALLEAEFTVVPLLPGAERLVRHLAAAGVPMAVATGSGRGQFDHKTQQHRELFGLFSHVVTGDMVAKAKPDPAIFLQALATFPQAPPPDPACVLVFEDAPNGVEAALAGGLRVVMVPTSGMPPHLWSGTGANQFLPSLEDFKPEEWGLPPFPAGGK</sequence>
<dbReference type="NCBIfam" id="TIGR01509">
    <property type="entry name" value="HAD-SF-IA-v3"/>
    <property type="match status" value="1"/>
</dbReference>
<gene>
    <name evidence="1" type="ORF">HYH03_010468</name>
</gene>
<dbReference type="PRINTS" id="PR00413">
    <property type="entry name" value="HADHALOGNASE"/>
</dbReference>
<dbReference type="InterPro" id="IPR006439">
    <property type="entry name" value="HAD-SF_hydro_IA"/>
</dbReference>
<evidence type="ECO:0000313" key="2">
    <source>
        <dbReference type="Proteomes" id="UP000612055"/>
    </source>
</evidence>
<evidence type="ECO:0000313" key="1">
    <source>
        <dbReference type="EMBL" id="KAG2491263.1"/>
    </source>
</evidence>
<comment type="caution">
    <text evidence="1">The sequence shown here is derived from an EMBL/GenBank/DDBJ whole genome shotgun (WGS) entry which is preliminary data.</text>
</comment>
<protein>
    <submittedName>
        <fullName evidence="1">Uncharacterized protein</fullName>
    </submittedName>
</protein>
<dbReference type="PANTHER" id="PTHR18901">
    <property type="entry name" value="2-DEOXYGLUCOSE-6-PHOSPHATE PHOSPHATASE 2"/>
    <property type="match status" value="1"/>
</dbReference>
<organism evidence="1 2">
    <name type="scientific">Edaphochlamys debaryana</name>
    <dbReference type="NCBI Taxonomy" id="47281"/>
    <lineage>
        <taxon>Eukaryota</taxon>
        <taxon>Viridiplantae</taxon>
        <taxon>Chlorophyta</taxon>
        <taxon>core chlorophytes</taxon>
        <taxon>Chlorophyceae</taxon>
        <taxon>CS clade</taxon>
        <taxon>Chlamydomonadales</taxon>
        <taxon>Chlamydomonadales incertae sedis</taxon>
        <taxon>Edaphochlamys</taxon>
    </lineage>
</organism>
<name>A0A836BXI7_9CHLO</name>
<dbReference type="Gene3D" id="1.10.150.240">
    <property type="entry name" value="Putative phosphatase, domain 2"/>
    <property type="match status" value="1"/>
</dbReference>
<dbReference type="AlphaFoldDB" id="A0A836BXI7"/>
<reference evidence="1" key="1">
    <citation type="journal article" date="2020" name="bioRxiv">
        <title>Comparative genomics of Chlamydomonas.</title>
        <authorList>
            <person name="Craig R.J."/>
            <person name="Hasan A.R."/>
            <person name="Ness R.W."/>
            <person name="Keightley P.D."/>
        </authorList>
    </citation>
    <scope>NUCLEOTIDE SEQUENCE</scope>
    <source>
        <strain evidence="1">CCAP 11/70</strain>
    </source>
</reference>
<dbReference type="InterPro" id="IPR023214">
    <property type="entry name" value="HAD_sf"/>
</dbReference>
<dbReference type="SFLD" id="SFLDG01129">
    <property type="entry name" value="C1.5:_HAD__Beta-PGM__Phosphata"/>
    <property type="match status" value="1"/>
</dbReference>